<gene>
    <name evidence="1" type="primary">160</name>
    <name evidence="1" type="ORF">SEA_TUNATARTARE_160</name>
</gene>
<dbReference type="GeneID" id="77927728"/>
<accession>A0A8F2IW75</accession>
<dbReference type="RefSeq" id="YP_010651986.1">
    <property type="nucleotide sequence ID" value="NC_070784.1"/>
</dbReference>
<evidence type="ECO:0000313" key="1">
    <source>
        <dbReference type="EMBL" id="QWT30029.1"/>
    </source>
</evidence>
<dbReference type="EMBL" id="MW822145">
    <property type="protein sequence ID" value="QWT30029.1"/>
    <property type="molecule type" value="Genomic_DNA"/>
</dbReference>
<protein>
    <submittedName>
        <fullName evidence="1">Uncharacterized protein</fullName>
    </submittedName>
</protein>
<proteinExistence type="predicted"/>
<sequence length="70" mass="7860">MKFVKVDEDAYEVTVNLDTIRRIAGAFGDRENEGMGDERDVVLAASFSNAYERLSQPETSEEVVETSDEQ</sequence>
<evidence type="ECO:0000313" key="2">
    <source>
        <dbReference type="Proteomes" id="UP000683399"/>
    </source>
</evidence>
<organism evidence="1 2">
    <name type="scientific">Streptomyces phage TunaTartare</name>
    <dbReference type="NCBI Taxonomy" id="2848887"/>
    <lineage>
        <taxon>Viruses</taxon>
        <taxon>Duplodnaviria</taxon>
        <taxon>Heunggongvirae</taxon>
        <taxon>Uroviricota</taxon>
        <taxon>Caudoviricetes</taxon>
        <taxon>Stanwilliamsviridae</taxon>
        <taxon>Loccivirinae</taxon>
        <taxon>Faustvirus</taxon>
        <taxon>Faustvirus tunatartare</taxon>
    </lineage>
</organism>
<keyword evidence="2" id="KW-1185">Reference proteome</keyword>
<dbReference type="KEGG" id="vg:77927728"/>
<dbReference type="Proteomes" id="UP000683399">
    <property type="component" value="Segment"/>
</dbReference>
<reference evidence="1 2" key="1">
    <citation type="submission" date="2021-03" db="EMBL/GenBank/DDBJ databases">
        <authorList>
            <person name="Alqahtani R."/>
            <person name="Behailu E."/>
            <person name="Cappabianca D.W."/>
            <person name="Csanadi-Schwartz K.M."/>
            <person name="Dalal A.S."/>
            <person name="Fahim M.S."/>
            <person name="Franklin J.M."/>
            <person name="Gluckman M.H."/>
            <person name="Levine C.J."/>
            <person name="Martin N."/>
            <person name="Milza N."/>
            <person name="Najmabadi R."/>
            <person name="Newman A.M."/>
            <person name="Pajunar M."/>
            <person name="Qalawee I."/>
            <person name="Rizvi A."/>
            <person name="Samuel A."/>
            <person name="Smith A."/>
            <person name="Swann F.E."/>
            <person name="Sweeney P."/>
            <person name="Torres N.R."/>
            <person name="Ventrone L."/>
            <person name="Ventura L."/>
            <person name="Wroe M."/>
            <person name="Acquaye N.A."/>
            <person name="Agnes T.J."/>
            <person name="Ahmed A."/>
            <person name="Ahmed S."/>
            <person name="Amodu B.A."/>
            <person name="Arefeayne N.F."/>
            <person name="Asamoah-Frimpong E.A."/>
            <person name="Attaran A."/>
            <person name="Barragan J.M."/>
            <person name="Baumgarten L.N."/>
            <person name="Berhane B."/>
            <person name="Beyene A."/>
            <person name="Bhattarai B."/>
            <person name="Biondokin D.V."/>
            <person name="Boone B.K."/>
            <person name="Burney S.Z."/>
            <person name="Cayanan J.T."/>
            <person name="Cesta G."/>
            <person name="Chang J."/>
            <person name="Chavez J."/>
            <person name="Chorbajian C."/>
            <person name="Christian S."/>
            <person name="Corns J.R."/>
            <person name="Corns N.R."/>
            <person name="Cowan J.T."/>
            <person name="Coyne C."/>
            <person name="Dadzie B."/>
            <person name="Datu D.V."/>
            <person name="Deng B.C."/>
            <person name="Der L."/>
            <person name="Dickerson K."/>
            <person name="Dozier E."/>
            <person name="Egbunine A.O."/>
            <person name="Farooq M."/>
            <person name="Fonge A.E."/>
            <person name="Ghomsi-Nono M.P."/>
            <person name="Giampietro H."/>
            <person name="Gunnison R.P."/>
            <person name="Han S.H."/>
            <person name="Hennigan A.J."/>
            <person name="Hong A.N."/>
            <person name="Ijomor E.C."/>
            <person name="Jalali A."/>
            <person name="Jamil T.Z."/>
            <person name="Jenkins C.R."/>
            <person name="Joseph M.A."/>
            <person name="Jowanowitch O.J."/>
            <person name="Kang D."/>
            <person name="Khan A."/>
            <person name="Khan Z.K."/>
            <person name="Kiewe T."/>
            <person name="Kjerulf A.B."/>
            <person name="Kolosey V."/>
            <person name="Kurup M."/>
            <person name="Lee V.H."/>
            <person name="Llontop-Maldonado V."/>
            <person name="Long P."/>
            <person name="Lu N."/>
            <person name="Majekodunmi A."/>
            <person name="Malik H.W."/>
            <person name="Marcellino S.C."/>
            <person name="Martinez L.A."/>
            <person name="Meher F.N."/>
            <person name="Michelin M.A."/>
            <person name="Mitchell K.G."/>
            <person name="Mullens W.J."/>
            <person name="Nwakama C."/>
            <person name="Nwosu F.T."/>
            <person name="Oboh E.C."/>
            <person name="Odujinrin O."/>
            <person name="Ogunsan O."/>
            <person name="O'Neill K."/>
            <person name="Oxlaj J.A."/>
            <person name="Patel A.K."/>
            <person name="Patel B.R."/>
            <person name="Pham Q."/>
            <person name="Porter J."/>
            <person name="Portes J."/>
            <person name="Prokopenko A."/>
            <person name="Quraishi M."/>
            <person name="Qureshi M."/>
            <person name="Rivera A."/>
            <person name="Rubalsky V."/>
            <person name="Saikali Y."/>
            <person name="Saqaf K."/>
            <person name="Saroya S.R."/>
            <person name="Seas A."/>
            <person name="Shadrick R.E."/>
            <person name="Sharda N."/>
            <person name="Sigindere M.T."/>
            <person name="Simbi V.G."/>
            <person name="Thuzar C."/>
            <person name="Tran K."/>
            <person name="Tran V.D."/>
            <person name="Trang W."/>
            <person name="Vaishnav N."/>
            <person name="Vuong K."/>
            <person name="Walker C."/>
            <person name="Wallace S.A."/>
            <person name="Warfield J.C."/>
            <person name="Wikina T."/>
            <person name="Wobbeking F.T."/>
            <person name="Worrent L.D."/>
            <person name="Yan T."/>
            <person name="Zehra A."/>
            <person name="Avazpour P."/>
            <person name="Kim F.M."/>
            <person name="Mason K."/>
            <person name="Nguyen D.A."/>
            <person name="Pettit S.M."/>
            <person name="Zhou O.J."/>
            <person name="Brissett D.L."/>
            <person name="Gualtieri C."/>
            <person name="Hufford T.M."/>
            <person name="Ko J.M."/>
            <person name="Novak J.K."/>
            <person name="Smith Z.M."/>
            <person name="Mayer-Bacon C."/>
            <person name="Erill I."/>
            <person name="Caruso S.M."/>
            <person name="Garlena R.A."/>
            <person name="Russell D.A."/>
            <person name="Pope W.H."/>
            <person name="Jacobs-Sera D."/>
            <person name="Hatfull G.F."/>
        </authorList>
    </citation>
    <scope>NUCLEOTIDE SEQUENCE [LARGE SCALE GENOMIC DNA]</scope>
</reference>
<name>A0A8F2IW75_9CAUD</name>